<gene>
    <name evidence="2" type="ORF">P167DRAFT_544049</name>
</gene>
<sequence>MDMTYLVPRSTDIPTVPDSRSSAMRARPDSTYGVDTKYHSFTTNTCISRPIEESHPHPGVPRQLSRDKAAVYSFPITRRVTIRVYEAHHHHSSARLLHRGTLGGLPTTTTTTGADVILWDYSTSESTLGLCYYCASYFHMLYSTLPENPFNLASSSLQAAARAPHTCAVSDGLGSDFLSHYISSTVHIPGTEAGGGSYLGRGFTYSGSGRLGGDGGGGGVIREDGTKNREMIPAHSWQMLDAHQDKLQIANLTLD</sequence>
<dbReference type="Proteomes" id="UP000277580">
    <property type="component" value="Unassembled WGS sequence"/>
</dbReference>
<accession>A0A3N4KUE9</accession>
<proteinExistence type="predicted"/>
<evidence type="ECO:0000256" key="1">
    <source>
        <dbReference type="SAM" id="MobiDB-lite"/>
    </source>
</evidence>
<feature type="region of interest" description="Disordered" evidence="1">
    <location>
        <begin position="1"/>
        <end position="30"/>
    </location>
</feature>
<dbReference type="InParanoid" id="A0A3N4KUE9"/>
<keyword evidence="3" id="KW-1185">Reference proteome</keyword>
<dbReference type="EMBL" id="ML119119">
    <property type="protein sequence ID" value="RPB14130.1"/>
    <property type="molecule type" value="Genomic_DNA"/>
</dbReference>
<protein>
    <submittedName>
        <fullName evidence="2">Uncharacterized protein</fullName>
    </submittedName>
</protein>
<name>A0A3N4KUE9_9PEZI</name>
<evidence type="ECO:0000313" key="2">
    <source>
        <dbReference type="EMBL" id="RPB14130.1"/>
    </source>
</evidence>
<organism evidence="2 3">
    <name type="scientific">Morchella conica CCBAS932</name>
    <dbReference type="NCBI Taxonomy" id="1392247"/>
    <lineage>
        <taxon>Eukaryota</taxon>
        <taxon>Fungi</taxon>
        <taxon>Dikarya</taxon>
        <taxon>Ascomycota</taxon>
        <taxon>Pezizomycotina</taxon>
        <taxon>Pezizomycetes</taxon>
        <taxon>Pezizales</taxon>
        <taxon>Morchellaceae</taxon>
        <taxon>Morchella</taxon>
    </lineage>
</organism>
<evidence type="ECO:0000313" key="3">
    <source>
        <dbReference type="Proteomes" id="UP000277580"/>
    </source>
</evidence>
<dbReference type="AlphaFoldDB" id="A0A3N4KUE9"/>
<reference evidence="2 3" key="1">
    <citation type="journal article" date="2018" name="Nat. Ecol. Evol.">
        <title>Pezizomycetes genomes reveal the molecular basis of ectomycorrhizal truffle lifestyle.</title>
        <authorList>
            <person name="Murat C."/>
            <person name="Payen T."/>
            <person name="Noel B."/>
            <person name="Kuo A."/>
            <person name="Morin E."/>
            <person name="Chen J."/>
            <person name="Kohler A."/>
            <person name="Krizsan K."/>
            <person name="Balestrini R."/>
            <person name="Da Silva C."/>
            <person name="Montanini B."/>
            <person name="Hainaut M."/>
            <person name="Levati E."/>
            <person name="Barry K.W."/>
            <person name="Belfiori B."/>
            <person name="Cichocki N."/>
            <person name="Clum A."/>
            <person name="Dockter R.B."/>
            <person name="Fauchery L."/>
            <person name="Guy J."/>
            <person name="Iotti M."/>
            <person name="Le Tacon F."/>
            <person name="Lindquist E.A."/>
            <person name="Lipzen A."/>
            <person name="Malagnac F."/>
            <person name="Mello A."/>
            <person name="Molinier V."/>
            <person name="Miyauchi S."/>
            <person name="Poulain J."/>
            <person name="Riccioni C."/>
            <person name="Rubini A."/>
            <person name="Sitrit Y."/>
            <person name="Splivallo R."/>
            <person name="Traeger S."/>
            <person name="Wang M."/>
            <person name="Zifcakova L."/>
            <person name="Wipf D."/>
            <person name="Zambonelli A."/>
            <person name="Paolocci F."/>
            <person name="Nowrousian M."/>
            <person name="Ottonello S."/>
            <person name="Baldrian P."/>
            <person name="Spatafora J.W."/>
            <person name="Henrissat B."/>
            <person name="Nagy L.G."/>
            <person name="Aury J.M."/>
            <person name="Wincker P."/>
            <person name="Grigoriev I.V."/>
            <person name="Bonfante P."/>
            <person name="Martin F.M."/>
        </authorList>
    </citation>
    <scope>NUCLEOTIDE SEQUENCE [LARGE SCALE GENOMIC DNA]</scope>
    <source>
        <strain evidence="2 3">CCBAS932</strain>
    </source>
</reference>